<dbReference type="Gene3D" id="3.10.580.10">
    <property type="entry name" value="CBS-domain"/>
    <property type="match status" value="1"/>
</dbReference>
<keyword evidence="5" id="KW-0677">Repeat</keyword>
<protein>
    <submittedName>
        <fullName evidence="14">CBS domain containing-hemolysin-like protein</fullName>
    </submittedName>
</protein>
<keyword evidence="8 10" id="KW-0472">Membrane</keyword>
<dbReference type="InterPro" id="IPR051676">
    <property type="entry name" value="UPF0053_domain"/>
</dbReference>
<evidence type="ECO:0000256" key="9">
    <source>
        <dbReference type="PROSITE-ProRule" id="PRU00703"/>
    </source>
</evidence>
<dbReference type="SMART" id="SM00116">
    <property type="entry name" value="CBS"/>
    <property type="match status" value="2"/>
</dbReference>
<keyword evidence="7 9" id="KW-0129">CBS domain</keyword>
<evidence type="ECO:0000256" key="11">
    <source>
        <dbReference type="SAM" id="Phobius"/>
    </source>
</evidence>
<dbReference type="Pfam" id="PF03471">
    <property type="entry name" value="CorC_HlyC"/>
    <property type="match status" value="1"/>
</dbReference>
<dbReference type="SMART" id="SM01091">
    <property type="entry name" value="CorC_HlyC"/>
    <property type="match status" value="1"/>
</dbReference>
<comment type="subcellular location">
    <subcellularLocation>
        <location evidence="1">Cell membrane</location>
        <topology evidence="1">Multi-pass membrane protein</topology>
    </subcellularLocation>
</comment>
<dbReference type="PROSITE" id="PS51371">
    <property type="entry name" value="CBS"/>
    <property type="match status" value="2"/>
</dbReference>
<evidence type="ECO:0000256" key="7">
    <source>
        <dbReference type="ARBA" id="ARBA00023122"/>
    </source>
</evidence>
<keyword evidence="3" id="KW-1003">Cell membrane</keyword>
<keyword evidence="4 10" id="KW-0812">Transmembrane</keyword>
<dbReference type="InterPro" id="IPR016169">
    <property type="entry name" value="FAD-bd_PCMH_sub2"/>
</dbReference>
<evidence type="ECO:0000256" key="8">
    <source>
        <dbReference type="ARBA" id="ARBA00023136"/>
    </source>
</evidence>
<dbReference type="Pfam" id="PF00571">
    <property type="entry name" value="CBS"/>
    <property type="match status" value="2"/>
</dbReference>
<accession>A0ABR9JGZ1</accession>
<sequence length="453" mass="48977">MIALLLLLLGIVLILVIIAANGYFVAQEFAYMSVDRNRLRSMAAGGDKRAQRALDVTGRTSFMLSGAQLGITVTGLMVGYVAEPFVGAGLGELLGGVGVPAAAGIAVGTVVALLVSTVVQMIFGELFPKNYAIANPTPLALGLAGSTKFYLASFGWLISIFDVAANALLKLLRIEPVHDVESSATAKDLEHIVSSSHESGDLAEEMYLTLDRILDFPEHDVEHAMVPRSRTGLIHPDTTLGEIRTLMAEEHTRYPVVDTHDEPVGVVHLVDLLGTDLSEDVPATELMRRPVIVPTLMPLPDAVRTLRAAEAKLACVIDEYGGFTGVVTMEDLAEEILGDITDEHDDEAPSGIEAVSEGFWRVDGDLHLDEVERVIGRSFPEGDYETLSGLLMAQEGSLLTEGQEVRVELPADPADFAESSPPQRWLDVTVLSVDRHVPESVHLRLTEENEEER</sequence>
<feature type="transmembrane region" description="Helical" evidence="11">
    <location>
        <begin position="149"/>
        <end position="169"/>
    </location>
</feature>
<evidence type="ECO:0000256" key="4">
    <source>
        <dbReference type="ARBA" id="ARBA00022692"/>
    </source>
</evidence>
<comment type="similarity">
    <text evidence="2">Belongs to the UPF0053 family.</text>
</comment>
<dbReference type="SUPFAM" id="SSF54631">
    <property type="entry name" value="CBS-domain pair"/>
    <property type="match status" value="1"/>
</dbReference>
<dbReference type="PANTHER" id="PTHR43099:SF6">
    <property type="entry name" value="UPF0053 PROTEIN RV1842C"/>
    <property type="match status" value="1"/>
</dbReference>
<dbReference type="CDD" id="cd04590">
    <property type="entry name" value="CBS_pair_CorC_HlyC_assoc"/>
    <property type="match status" value="1"/>
</dbReference>
<dbReference type="PROSITE" id="PS51846">
    <property type="entry name" value="CNNM"/>
    <property type="match status" value="1"/>
</dbReference>
<dbReference type="Proteomes" id="UP000643525">
    <property type="component" value="Unassembled WGS sequence"/>
</dbReference>
<organism evidence="14 15">
    <name type="scientific">Nesterenkonia lutea</name>
    <dbReference type="NCBI Taxonomy" id="272919"/>
    <lineage>
        <taxon>Bacteria</taxon>
        <taxon>Bacillati</taxon>
        <taxon>Actinomycetota</taxon>
        <taxon>Actinomycetes</taxon>
        <taxon>Micrococcales</taxon>
        <taxon>Micrococcaceae</taxon>
        <taxon>Nesterenkonia</taxon>
    </lineage>
</organism>
<reference evidence="14 15" key="1">
    <citation type="submission" date="2020-10" db="EMBL/GenBank/DDBJ databases">
        <title>Sequencing the genomes of 1000 actinobacteria strains.</title>
        <authorList>
            <person name="Klenk H.-P."/>
        </authorList>
    </citation>
    <scope>NUCLEOTIDE SEQUENCE [LARGE SCALE GENOMIC DNA]</scope>
    <source>
        <strain evidence="14 15">DSM 15666</strain>
    </source>
</reference>
<dbReference type="InterPro" id="IPR046342">
    <property type="entry name" value="CBS_dom_sf"/>
</dbReference>
<dbReference type="InterPro" id="IPR036318">
    <property type="entry name" value="FAD-bd_PCMH-like_sf"/>
</dbReference>
<dbReference type="InterPro" id="IPR000644">
    <property type="entry name" value="CBS_dom"/>
</dbReference>
<evidence type="ECO:0000256" key="2">
    <source>
        <dbReference type="ARBA" id="ARBA00006337"/>
    </source>
</evidence>
<dbReference type="EMBL" id="JADBED010000001">
    <property type="protein sequence ID" value="MBE1525203.1"/>
    <property type="molecule type" value="Genomic_DNA"/>
</dbReference>
<dbReference type="InterPro" id="IPR044751">
    <property type="entry name" value="Ion_transp-like_CBS"/>
</dbReference>
<proteinExistence type="inferred from homology"/>
<name>A0ABR9JGZ1_9MICC</name>
<feature type="transmembrane region" description="Helical" evidence="11">
    <location>
        <begin position="62"/>
        <end position="81"/>
    </location>
</feature>
<feature type="domain" description="CNNM transmembrane" evidence="13">
    <location>
        <begin position="3"/>
        <end position="206"/>
    </location>
</feature>
<evidence type="ECO:0000256" key="6">
    <source>
        <dbReference type="ARBA" id="ARBA00022989"/>
    </source>
</evidence>
<gene>
    <name evidence="14" type="ORF">H4W27_002321</name>
</gene>
<dbReference type="InterPro" id="IPR002550">
    <property type="entry name" value="CNNM"/>
</dbReference>
<feature type="domain" description="CBS" evidence="12">
    <location>
        <begin position="286"/>
        <end position="347"/>
    </location>
</feature>
<keyword evidence="6 10" id="KW-1133">Transmembrane helix</keyword>
<dbReference type="InterPro" id="IPR005170">
    <property type="entry name" value="Transptr-assoc_dom"/>
</dbReference>
<comment type="caution">
    <text evidence="14">The sequence shown here is derived from an EMBL/GenBank/DDBJ whole genome shotgun (WGS) entry which is preliminary data.</text>
</comment>
<evidence type="ECO:0000256" key="1">
    <source>
        <dbReference type="ARBA" id="ARBA00004651"/>
    </source>
</evidence>
<dbReference type="SUPFAM" id="SSF56176">
    <property type="entry name" value="FAD-binding/transporter-associated domain-like"/>
    <property type="match status" value="1"/>
</dbReference>
<evidence type="ECO:0000313" key="15">
    <source>
        <dbReference type="Proteomes" id="UP000643525"/>
    </source>
</evidence>
<dbReference type="PANTHER" id="PTHR43099">
    <property type="entry name" value="UPF0053 PROTEIN YRKA"/>
    <property type="match status" value="1"/>
</dbReference>
<feature type="domain" description="CBS" evidence="12">
    <location>
        <begin position="225"/>
        <end position="284"/>
    </location>
</feature>
<dbReference type="Gene3D" id="3.30.465.10">
    <property type="match status" value="1"/>
</dbReference>
<evidence type="ECO:0000259" key="12">
    <source>
        <dbReference type="PROSITE" id="PS51371"/>
    </source>
</evidence>
<evidence type="ECO:0000256" key="5">
    <source>
        <dbReference type="ARBA" id="ARBA00022737"/>
    </source>
</evidence>
<dbReference type="RefSeq" id="WP_192596099.1">
    <property type="nucleotide sequence ID" value="NZ_BAAALJ010000013.1"/>
</dbReference>
<keyword evidence="15" id="KW-1185">Reference proteome</keyword>
<dbReference type="Pfam" id="PF01595">
    <property type="entry name" value="CNNM"/>
    <property type="match status" value="1"/>
</dbReference>
<evidence type="ECO:0000313" key="14">
    <source>
        <dbReference type="EMBL" id="MBE1525203.1"/>
    </source>
</evidence>
<evidence type="ECO:0000259" key="13">
    <source>
        <dbReference type="PROSITE" id="PS51846"/>
    </source>
</evidence>
<feature type="transmembrane region" description="Helical" evidence="11">
    <location>
        <begin position="93"/>
        <end position="123"/>
    </location>
</feature>
<evidence type="ECO:0000256" key="3">
    <source>
        <dbReference type="ARBA" id="ARBA00022475"/>
    </source>
</evidence>
<evidence type="ECO:0000256" key="10">
    <source>
        <dbReference type="PROSITE-ProRule" id="PRU01193"/>
    </source>
</evidence>